<comment type="subcellular location">
    <subcellularLocation>
        <location evidence="1">Membrane</location>
        <topology evidence="1">Multi-pass membrane protein</topology>
    </subcellularLocation>
</comment>
<keyword evidence="2 10" id="KW-0812">Transmembrane</keyword>
<dbReference type="EMBL" id="LR788220">
    <property type="protein sequence ID" value="CAB3264082.1"/>
    <property type="molecule type" value="mRNA"/>
</dbReference>
<dbReference type="GO" id="GO:0005737">
    <property type="term" value="C:cytoplasm"/>
    <property type="evidence" value="ECO:0007669"/>
    <property type="project" value="TreeGrafter"/>
</dbReference>
<evidence type="ECO:0000256" key="2">
    <source>
        <dbReference type="ARBA" id="ARBA00022692"/>
    </source>
</evidence>
<evidence type="ECO:0000256" key="5">
    <source>
        <dbReference type="ARBA" id="ARBA00022837"/>
    </source>
</evidence>
<evidence type="ECO:0000259" key="11">
    <source>
        <dbReference type="PROSITE" id="PS50221"/>
    </source>
</evidence>
<keyword evidence="3" id="KW-0732">Signal</keyword>
<evidence type="ECO:0000259" key="12">
    <source>
        <dbReference type="PROSITE" id="PS50261"/>
    </source>
</evidence>
<dbReference type="SUPFAM" id="SSF141072">
    <property type="entry name" value="CalX-like"/>
    <property type="match status" value="8"/>
</dbReference>
<dbReference type="GO" id="GO:0001965">
    <property type="term" value="F:G-protein alpha-subunit binding"/>
    <property type="evidence" value="ECO:0007669"/>
    <property type="project" value="TreeGrafter"/>
</dbReference>
<dbReference type="Pfam" id="PF03160">
    <property type="entry name" value="Calx-beta"/>
    <property type="match status" value="7"/>
</dbReference>
<evidence type="ECO:0000256" key="6">
    <source>
        <dbReference type="ARBA" id="ARBA00022989"/>
    </source>
</evidence>
<dbReference type="GO" id="GO:0007166">
    <property type="term" value="P:cell surface receptor signaling pathway"/>
    <property type="evidence" value="ECO:0007669"/>
    <property type="project" value="InterPro"/>
</dbReference>
<dbReference type="PANTHER" id="PTHR46682:SF1">
    <property type="entry name" value="ADHESION G-PROTEIN COUPLED RECEPTOR V1"/>
    <property type="match status" value="1"/>
</dbReference>
<dbReference type="InterPro" id="IPR057244">
    <property type="entry name" value="GAIN_B"/>
</dbReference>
<evidence type="ECO:0000256" key="1">
    <source>
        <dbReference type="ARBA" id="ARBA00004141"/>
    </source>
</evidence>
<dbReference type="InterPro" id="IPR000832">
    <property type="entry name" value="GPCR_2_secretin-like"/>
</dbReference>
<organism evidence="13">
    <name type="scientific">Phallusia mammillata</name>
    <dbReference type="NCBI Taxonomy" id="59560"/>
    <lineage>
        <taxon>Eukaryota</taxon>
        <taxon>Metazoa</taxon>
        <taxon>Chordata</taxon>
        <taxon>Tunicata</taxon>
        <taxon>Ascidiacea</taxon>
        <taxon>Phlebobranchia</taxon>
        <taxon>Ascidiidae</taxon>
        <taxon>Phallusia</taxon>
    </lineage>
</organism>
<feature type="transmembrane region" description="Helical" evidence="10">
    <location>
        <begin position="1687"/>
        <end position="1709"/>
    </location>
</feature>
<feature type="compositionally biased region" description="Low complexity" evidence="9">
    <location>
        <begin position="2048"/>
        <end position="2065"/>
    </location>
</feature>
<keyword evidence="8" id="KW-1015">Disulfide bond</keyword>
<keyword evidence="4" id="KW-0677">Repeat</keyword>
<evidence type="ECO:0000313" key="13">
    <source>
        <dbReference type="EMBL" id="CAB3264082.1"/>
    </source>
</evidence>
<gene>
    <name evidence="13" type="primary">Muc5ac-005</name>
</gene>
<dbReference type="GO" id="GO:0016020">
    <property type="term" value="C:membrane"/>
    <property type="evidence" value="ECO:0007669"/>
    <property type="project" value="UniProtKB-SubCell"/>
</dbReference>
<feature type="domain" description="GAIN-B" evidence="11">
    <location>
        <begin position="1525"/>
        <end position="1682"/>
    </location>
</feature>
<dbReference type="InterPro" id="IPR003644">
    <property type="entry name" value="Calx_beta"/>
</dbReference>
<dbReference type="GO" id="GO:0071277">
    <property type="term" value="P:cellular response to calcium ion"/>
    <property type="evidence" value="ECO:0007669"/>
    <property type="project" value="TreeGrafter"/>
</dbReference>
<feature type="domain" description="G-protein coupled receptors family 2 profile 2" evidence="12">
    <location>
        <begin position="1681"/>
        <end position="1937"/>
    </location>
</feature>
<dbReference type="PROSITE" id="PS50221">
    <property type="entry name" value="GAIN_B"/>
    <property type="match status" value="1"/>
</dbReference>
<dbReference type="InterPro" id="IPR038081">
    <property type="entry name" value="CalX-like_sf"/>
</dbReference>
<dbReference type="Gene3D" id="2.60.220.50">
    <property type="match status" value="1"/>
</dbReference>
<dbReference type="GO" id="GO:0004930">
    <property type="term" value="F:G protein-coupled receptor activity"/>
    <property type="evidence" value="ECO:0007669"/>
    <property type="project" value="InterPro"/>
</dbReference>
<dbReference type="CDD" id="cd13952">
    <property type="entry name" value="7tm_classB"/>
    <property type="match status" value="1"/>
</dbReference>
<dbReference type="InterPro" id="IPR017981">
    <property type="entry name" value="GPCR_2-like_7TM"/>
</dbReference>
<evidence type="ECO:0000256" key="8">
    <source>
        <dbReference type="ARBA" id="ARBA00023157"/>
    </source>
</evidence>
<dbReference type="Gene3D" id="2.60.40.2030">
    <property type="match status" value="8"/>
</dbReference>
<name>A0A6F9DKW4_9ASCI</name>
<sequence>MQGCEDGLVMGEDEDRMLGVKLIRGPGLFGEVKVQWRLTPTDVNTFHNVQGEALFENLQNETTIVIETIDDNIPEVTQEYNLQIVAATGGAEIDASLNTCRVTVTSSDSPHGTFQFSQPVYHVKETDGMSHDNIHQSVTDTSSFAKVTVIRNNGHMGEVEVFVQTSPGSATPNVDYYPVNKKLLFTNAEKFKDINIEIIDDNVPEGPNDFHVNITDVTFLTSDLLPHDSPPKLGDVTRSLVRIAKSDGAEGSVEFRDEMMEVDEDAGIARVVLVRNGGSYGSISVTLNSLNQTARRNFDFLLPSDGFIVEFKDDQQVAEASIRIVDDDEMEEEEKFTLIISDVAGGARMGGRLLTEVVIRKSDFPNGLLEFVGDNHVTVANPGVSDGPTQLKFYIERRGGNRLLVAARWRVSRTSPYISPTTSASALEPDIARPYTGTFNFADNEGGQKEITVTVLPHGGAEEVEENFMISVEGFYPAELSRTKGNVTIVVAKKGHPNGVVKFADSAENMETNEPSSGLSQLVFPLKRTQGTVGDVNVTWVVRPINAEFGASLDDVDKSTGLVQIYAGQSDAELIVNINEDLIPEIDEKFQVRLDGVIGGAELDTNNIVKEFTINANDDPHGVFGVFPSDQLVRVDDNMKRLLQVNVTRQKGTFGQVVVGFKIKFDVPDSGMSYLTTNTGTVTFTTATKWAVEEISIRSSANLQVGDMFVIELTSVELLDGDSAKILPSILTQFSKTFVEVPPQAGNPQMGFDPTISHVTDVSRDMCKVRLLRTGLFGPVTVHWASGYPMRREPEGFTHGRTLPSSGVVTMDNLQEEADISVRVLPSNDHRNLFAIHITRVHSSLPGGASMLSHRDVAEIDPCGAVRFADFSQRVTVTGQQLNLTVERLYGSRYDIIIHYVITPLTAHPGVDYVPSDDDVITMKSGEVEANIDVTLMTSSVPQLSKQFIVNLTMTSQPQDIYAGLSPRIIESERVSHVTIAESRDARGVISFDDFTIETNESGRDGGQVHVLMLNIRREVGLFGDVSVMVSSFGEGETLDMGVQDSTAPYSGYIKRRIQTDRTKQASAGLDYEVRPINVTIQDGQSEATIPVVVLDDEMSEPDEAFFLYLHSATGGARVDDVNGIVKILIQANDLPNGKIGFESENFVLDEDSPSRSVDLKLVRSHAFGDVTVHWRAVESLPTGDDNPTTIPTVTSSVHHHDAKMLNEQIEVTSGDVTCHEGQFDCYITITMKHDELAEFSDFFFVVLEEVSYGAEIDETRSVANLAILDSDSPHGKFLFTLSSRLPVVTKGTKSVGLTVQRSGGDSTVTSLRYSTRQLRRVVTVAGVTLYPAVEDVDYKQKDGSVEFEAGQREAYLTFDLVTESASTNPLPQIFQVVLDWSSGSSEISDVYHVANVTIVRSDESKKVWGVYEALQQDLDDSVVQGILTQLNNFAEENLNGEQLSIFHGCLDRIINEGRTRRLPQAILQQIYELFCKLLDPYRLDAVHGYSPFSSSFDEFALCLTSQSDCVSDDVTARSMTSCSHVMVQSFRSFPELINGYSFQGGGGNFFKLPIDLLDVNQHGVDGRNPKCFDVYFVEYSSQLWFEVNGGKGAMSNKIFSVGVDGKNIHTLTSPVKYRVYTKDLRISPKGAECVLWNEASSRWLLDPRDLCQVVDDDSNFVECECRHMSVYAARGPTDNLAGYNEATYAACFIAMVGSLLTVLGHHLCSKKSTFAAKLMMHMYFACAMTQLMFVIGALTSNQLSEESCAALAIFLHYFWLAQFTWIFMQSINILQVLAFNNENTDRLYILHFTLGWGIPSIVILLYVIIMYALGSKSLFHSYGDVHQNGDMCMIMNIYGVLLGAVTPAALCLVVTIAVGVVLYQRDVGWKQFDDLFRGRYNSVEIPLLFLSFFLIAFTWLWGGIHLAFGHMWALVLFIVSNFIQGFYFLIAYGLLHNEAVRPTKAVYQETPIKNAQGPQHVTYAGSATYGSQPPSVSGDVHNKSTQSIAQHFEKGGWENPGLEVGDESLDEDGEDAEFDDLMFALNNSARVGLDDIEETRLASNPPSVGNRSVSSQNSVSNELSRPVPNTTNTKSLPIHDTHL</sequence>
<proteinExistence type="evidence at transcript level"/>
<feature type="transmembrane region" description="Helical" evidence="10">
    <location>
        <begin position="1721"/>
        <end position="1739"/>
    </location>
</feature>
<evidence type="ECO:0000256" key="3">
    <source>
        <dbReference type="ARBA" id="ARBA00022729"/>
    </source>
</evidence>
<dbReference type="PANTHER" id="PTHR46682">
    <property type="entry name" value="ADHESION G-PROTEIN COUPLED RECEPTOR V1"/>
    <property type="match status" value="1"/>
</dbReference>
<protein>
    <submittedName>
        <fullName evidence="13">Mucin-5AC</fullName>
    </submittedName>
</protein>
<dbReference type="PROSITE" id="PS50261">
    <property type="entry name" value="G_PROTEIN_RECEP_F2_4"/>
    <property type="match status" value="1"/>
</dbReference>
<reference evidence="13" key="1">
    <citation type="submission" date="2020-04" db="EMBL/GenBank/DDBJ databases">
        <authorList>
            <person name="Neveu A P."/>
        </authorList>
    </citation>
    <scope>NUCLEOTIDE SEQUENCE</scope>
    <source>
        <tissue evidence="13">Whole embryo</tissue>
    </source>
</reference>
<feature type="region of interest" description="Disordered" evidence="9">
    <location>
        <begin position="2041"/>
        <end position="2084"/>
    </location>
</feature>
<dbReference type="SMART" id="SM00237">
    <property type="entry name" value="Calx_beta"/>
    <property type="match status" value="4"/>
</dbReference>
<evidence type="ECO:0000256" key="4">
    <source>
        <dbReference type="ARBA" id="ARBA00022737"/>
    </source>
</evidence>
<evidence type="ECO:0000256" key="9">
    <source>
        <dbReference type="SAM" id="MobiDB-lite"/>
    </source>
</evidence>
<feature type="transmembrane region" description="Helical" evidence="10">
    <location>
        <begin position="1911"/>
        <end position="1936"/>
    </location>
</feature>
<keyword evidence="6 10" id="KW-1133">Transmembrane helix</keyword>
<feature type="transmembrane region" description="Helical" evidence="10">
    <location>
        <begin position="1789"/>
        <end position="1814"/>
    </location>
</feature>
<feature type="transmembrane region" description="Helical" evidence="10">
    <location>
        <begin position="1884"/>
        <end position="1905"/>
    </location>
</feature>
<keyword evidence="7 10" id="KW-0472">Membrane</keyword>
<dbReference type="InterPro" id="IPR026919">
    <property type="entry name" value="ADGRV1"/>
</dbReference>
<dbReference type="InterPro" id="IPR046338">
    <property type="entry name" value="GAIN_dom_sf"/>
</dbReference>
<dbReference type="Gene3D" id="1.20.1070.10">
    <property type="entry name" value="Rhodopsin 7-helix transmembrane proteins"/>
    <property type="match status" value="1"/>
</dbReference>
<keyword evidence="5" id="KW-0106">Calcium</keyword>
<dbReference type="Pfam" id="PF00002">
    <property type="entry name" value="7tm_2"/>
    <property type="match status" value="1"/>
</dbReference>
<evidence type="ECO:0000256" key="10">
    <source>
        <dbReference type="SAM" id="Phobius"/>
    </source>
</evidence>
<feature type="transmembrane region" description="Helical" evidence="10">
    <location>
        <begin position="1834"/>
        <end position="1864"/>
    </location>
</feature>
<evidence type="ECO:0000256" key="7">
    <source>
        <dbReference type="ARBA" id="ARBA00023136"/>
    </source>
</evidence>
<accession>A0A6F9DKW4</accession>
<dbReference type="GO" id="GO:0010855">
    <property type="term" value="F:adenylate cyclase inhibitor activity"/>
    <property type="evidence" value="ECO:0007669"/>
    <property type="project" value="TreeGrafter"/>
</dbReference>